<keyword evidence="2 5" id="KW-0378">Hydrolase</keyword>
<dbReference type="OrthoDB" id="120822at2157"/>
<name>M0EZZ1_9EURY</name>
<dbReference type="InterPro" id="IPR023214">
    <property type="entry name" value="HAD_sf"/>
</dbReference>
<sequence length="227" mass="23568">MVPPLALDIDGTLTTPTGRIDPRVFELLPGWEAPVVFATGKAFPYPVALAHFLGREETVIAENGGVAYVDGETTTVGDPDAARAVVEAFRERGGEVGWGDGDTVNRWRETEVALSPDADESLLREVAAAAGGDVEVVDTGYAYHVKSVGVSKGRALEVVADALGLDPAAFVAVGDSENDVSTFGVAGESYAVANADAAAREAAGTVLDEGFMDGTVSVLTELRERGE</sequence>
<comment type="cofactor">
    <cofactor evidence="5">
        <name>Mg(2+)</name>
        <dbReference type="ChEBI" id="CHEBI:18420"/>
    </cofactor>
</comment>
<proteinExistence type="inferred from homology"/>
<evidence type="ECO:0000313" key="7">
    <source>
        <dbReference type="Proteomes" id="UP000011689"/>
    </source>
</evidence>
<evidence type="ECO:0000313" key="6">
    <source>
        <dbReference type="EMBL" id="ELZ53391.1"/>
    </source>
</evidence>
<dbReference type="PATRIC" id="fig|1227481.4.peg.2673"/>
<dbReference type="Gene3D" id="3.90.1070.10">
    <property type="match status" value="1"/>
</dbReference>
<dbReference type="Pfam" id="PF08282">
    <property type="entry name" value="Hydrolase_3"/>
    <property type="match status" value="2"/>
</dbReference>
<dbReference type="AlphaFoldDB" id="M0EZZ1"/>
<dbReference type="GO" id="GO:0008967">
    <property type="term" value="F:phosphoglycolate phosphatase activity"/>
    <property type="evidence" value="ECO:0007669"/>
    <property type="project" value="UniProtKB-UniRule"/>
</dbReference>
<accession>M0EZZ1</accession>
<comment type="function">
    <text evidence="5">Catalyzes the dephosphorylation of 2-phosphoglycolate.</text>
</comment>
<evidence type="ECO:0000256" key="1">
    <source>
        <dbReference type="ARBA" id="ARBA00022723"/>
    </source>
</evidence>
<feature type="active site" description="Nucleophile" evidence="5">
    <location>
        <position position="8"/>
    </location>
</feature>
<feature type="binding site" evidence="5">
    <location>
        <position position="8"/>
    </location>
    <ligand>
        <name>Mg(2+)</name>
        <dbReference type="ChEBI" id="CHEBI:18420"/>
    </ligand>
</feature>
<dbReference type="EC" id="3.1.3.18" evidence="5"/>
<gene>
    <name evidence="6" type="ORF">C467_13542</name>
</gene>
<feature type="binding site" evidence="5">
    <location>
        <position position="10"/>
    </location>
    <ligand>
        <name>Mg(2+)</name>
        <dbReference type="ChEBI" id="CHEBI:18420"/>
    </ligand>
</feature>
<feature type="binding site" evidence="5">
    <location>
        <position position="179"/>
    </location>
    <ligand>
        <name>Mg(2+)</name>
        <dbReference type="ChEBI" id="CHEBI:18420"/>
    </ligand>
</feature>
<keyword evidence="7" id="KW-1185">Reference proteome</keyword>
<dbReference type="HAMAP" id="MF_01419">
    <property type="entry name" value="GPH_hydrolase_arch"/>
    <property type="match status" value="1"/>
</dbReference>
<evidence type="ECO:0000256" key="2">
    <source>
        <dbReference type="ARBA" id="ARBA00022801"/>
    </source>
</evidence>
<dbReference type="RefSeq" id="WP_008586246.1">
    <property type="nucleotide sequence ID" value="NZ_AOJO01000061.1"/>
</dbReference>
<evidence type="ECO:0000256" key="3">
    <source>
        <dbReference type="ARBA" id="ARBA00022842"/>
    </source>
</evidence>
<comment type="caution">
    <text evidence="6">The sequence shown here is derived from an EMBL/GenBank/DDBJ whole genome shotgun (WGS) entry which is preliminary data.</text>
</comment>
<feature type="binding site" evidence="5">
    <location>
        <position position="152"/>
    </location>
    <ligand>
        <name>substrate</name>
    </ligand>
</feature>
<dbReference type="PANTHER" id="PTHR10000">
    <property type="entry name" value="PHOSPHOSERINE PHOSPHATASE"/>
    <property type="match status" value="1"/>
</dbReference>
<keyword evidence="1 5" id="KW-0479">Metal-binding</keyword>
<dbReference type="NCBIfam" id="TIGR01484">
    <property type="entry name" value="HAD-SF-IIB"/>
    <property type="match status" value="1"/>
</dbReference>
<dbReference type="InterPro" id="IPR006379">
    <property type="entry name" value="HAD-SF_hydro_IIB"/>
</dbReference>
<keyword evidence="3 5" id="KW-0460">Magnesium</keyword>
<dbReference type="GeneID" id="72712055"/>
<comment type="similarity">
    <text evidence="5">Belongs to the archaeal SPP-like hydrolase family.</text>
</comment>
<dbReference type="STRING" id="1227481.C467_13542"/>
<organism evidence="6 7">
    <name type="scientific">Halorubrum hochstenium ATCC 700873</name>
    <dbReference type="NCBI Taxonomy" id="1227481"/>
    <lineage>
        <taxon>Archaea</taxon>
        <taxon>Methanobacteriati</taxon>
        <taxon>Methanobacteriota</taxon>
        <taxon>Stenosarchaea group</taxon>
        <taxon>Halobacteria</taxon>
        <taxon>Halobacteriales</taxon>
        <taxon>Haloferacaceae</taxon>
        <taxon>Halorubrum</taxon>
    </lineage>
</organism>
<dbReference type="GO" id="GO:0005829">
    <property type="term" value="C:cytosol"/>
    <property type="evidence" value="ECO:0007669"/>
    <property type="project" value="TreeGrafter"/>
</dbReference>
<evidence type="ECO:0000256" key="4">
    <source>
        <dbReference type="ARBA" id="ARBA00023277"/>
    </source>
</evidence>
<dbReference type="Proteomes" id="UP000011689">
    <property type="component" value="Unassembled WGS sequence"/>
</dbReference>
<dbReference type="GO" id="GO:0000287">
    <property type="term" value="F:magnesium ion binding"/>
    <property type="evidence" value="ECO:0007669"/>
    <property type="project" value="InterPro"/>
</dbReference>
<dbReference type="EMBL" id="AOJO01000061">
    <property type="protein sequence ID" value="ELZ53391.1"/>
    <property type="molecule type" value="Genomic_DNA"/>
</dbReference>
<reference evidence="6 7" key="1">
    <citation type="journal article" date="2014" name="PLoS Genet.">
        <title>Phylogenetically driven sequencing of extremely halophilic archaea reveals strategies for static and dynamic osmo-response.</title>
        <authorList>
            <person name="Becker E.A."/>
            <person name="Seitzer P.M."/>
            <person name="Tritt A."/>
            <person name="Larsen D."/>
            <person name="Krusor M."/>
            <person name="Yao A.I."/>
            <person name="Wu D."/>
            <person name="Madern D."/>
            <person name="Eisen J.A."/>
            <person name="Darling A.E."/>
            <person name="Facciotti M.T."/>
        </authorList>
    </citation>
    <scope>NUCLEOTIDE SEQUENCE [LARGE SCALE GENOMIC DNA]</scope>
    <source>
        <strain evidence="6 7">ATCC 700873</strain>
    </source>
</reference>
<feature type="binding site" evidence="5">
    <location>
        <position position="175"/>
    </location>
    <ligand>
        <name>Mg(2+)</name>
        <dbReference type="ChEBI" id="CHEBI:18420"/>
    </ligand>
</feature>
<keyword evidence="4 5" id="KW-0119">Carbohydrate metabolism</keyword>
<protein>
    <recommendedName>
        <fullName evidence="5">Phosphoglycolate phosphatase</fullName>
        <shortName evidence="5">PGP</shortName>
        <shortName evidence="5">PGPase</shortName>
        <ecNumber evidence="5">3.1.3.18</ecNumber>
    </recommendedName>
</protein>
<comment type="catalytic activity">
    <reaction evidence="5">
        <text>2-phosphoglycolate + H2O = glycolate + phosphate</text>
        <dbReference type="Rhea" id="RHEA:14369"/>
        <dbReference type="ChEBI" id="CHEBI:15377"/>
        <dbReference type="ChEBI" id="CHEBI:29805"/>
        <dbReference type="ChEBI" id="CHEBI:43474"/>
        <dbReference type="ChEBI" id="CHEBI:58033"/>
        <dbReference type="EC" id="3.1.3.18"/>
    </reaction>
</comment>
<dbReference type="PANTHER" id="PTHR10000:SF8">
    <property type="entry name" value="HAD SUPERFAMILY HYDROLASE-LIKE, TYPE 3"/>
    <property type="match status" value="1"/>
</dbReference>
<dbReference type="SUPFAM" id="SSF56784">
    <property type="entry name" value="HAD-like"/>
    <property type="match status" value="1"/>
</dbReference>
<dbReference type="Gene3D" id="3.40.50.1000">
    <property type="entry name" value="HAD superfamily/HAD-like"/>
    <property type="match status" value="1"/>
</dbReference>
<evidence type="ECO:0000256" key="5">
    <source>
        <dbReference type="HAMAP-Rule" id="MF_01419"/>
    </source>
</evidence>
<dbReference type="InterPro" id="IPR006382">
    <property type="entry name" value="PGPase"/>
</dbReference>
<dbReference type="InterPro" id="IPR036412">
    <property type="entry name" value="HAD-like_sf"/>
</dbReference>